<reference evidence="2" key="1">
    <citation type="submission" date="2022-11" db="UniProtKB">
        <authorList>
            <consortium name="WormBaseParasite"/>
        </authorList>
    </citation>
    <scope>IDENTIFICATION</scope>
</reference>
<protein>
    <submittedName>
        <fullName evidence="2">Candidate secreted effector</fullName>
    </submittedName>
</protein>
<evidence type="ECO:0000313" key="2">
    <source>
        <dbReference type="WBParaSite" id="Minc3s05882g38969"/>
    </source>
</evidence>
<evidence type="ECO:0000313" key="1">
    <source>
        <dbReference type="Proteomes" id="UP000887563"/>
    </source>
</evidence>
<accession>A0A914NET5</accession>
<proteinExistence type="predicted"/>
<dbReference type="WBParaSite" id="Minc3s05882g38969">
    <property type="protein sequence ID" value="Minc3s05882g38969"/>
    <property type="gene ID" value="Minc3s05882g38969"/>
</dbReference>
<name>A0A914NET5_MELIC</name>
<dbReference type="AlphaFoldDB" id="A0A914NET5"/>
<organism evidence="1 2">
    <name type="scientific">Meloidogyne incognita</name>
    <name type="common">Southern root-knot nematode worm</name>
    <name type="synonym">Oxyuris incognita</name>
    <dbReference type="NCBI Taxonomy" id="6306"/>
    <lineage>
        <taxon>Eukaryota</taxon>
        <taxon>Metazoa</taxon>
        <taxon>Ecdysozoa</taxon>
        <taxon>Nematoda</taxon>
        <taxon>Chromadorea</taxon>
        <taxon>Rhabditida</taxon>
        <taxon>Tylenchina</taxon>
        <taxon>Tylenchomorpha</taxon>
        <taxon>Tylenchoidea</taxon>
        <taxon>Meloidogynidae</taxon>
        <taxon>Meloidogyninae</taxon>
        <taxon>Meloidogyne</taxon>
        <taxon>Meloidogyne incognita group</taxon>
    </lineage>
</organism>
<sequence>MSVQINISSFIFLLVFKIKQFNNVRNKIWKLLINLKNQRFWKWLRWVLDAVIDSLNFTSHNSNFII</sequence>
<keyword evidence="1" id="KW-1185">Reference proteome</keyword>
<dbReference type="Proteomes" id="UP000887563">
    <property type="component" value="Unplaced"/>
</dbReference>